<dbReference type="GO" id="GO:0000166">
    <property type="term" value="F:nucleotide binding"/>
    <property type="evidence" value="ECO:0007669"/>
    <property type="project" value="UniProtKB-KW"/>
</dbReference>
<dbReference type="PANTHER" id="PTHR19338:SF65">
    <property type="entry name" value="OS06G0163900 PROTEIN"/>
    <property type="match status" value="1"/>
</dbReference>
<accession>A0A6G1BMX3</accession>
<evidence type="ECO:0000256" key="5">
    <source>
        <dbReference type="ARBA" id="ARBA00022821"/>
    </source>
</evidence>
<dbReference type="Proteomes" id="UP000479710">
    <property type="component" value="Unassembled WGS sequence"/>
</dbReference>
<dbReference type="InterPro" id="IPR041118">
    <property type="entry name" value="Rx_N"/>
</dbReference>
<keyword evidence="8" id="KW-1185">Reference proteome</keyword>
<dbReference type="InterPro" id="IPR038005">
    <property type="entry name" value="RX-like_CC"/>
</dbReference>
<protein>
    <recommendedName>
        <fullName evidence="6">Disease resistance N-terminal domain-containing protein</fullName>
    </recommendedName>
</protein>
<keyword evidence="3" id="KW-0677">Repeat</keyword>
<dbReference type="CDD" id="cd14798">
    <property type="entry name" value="RX-CC_like"/>
    <property type="match status" value="1"/>
</dbReference>
<evidence type="ECO:0000259" key="6">
    <source>
        <dbReference type="Pfam" id="PF18052"/>
    </source>
</evidence>
<keyword evidence="5" id="KW-0611">Plant defense</keyword>
<evidence type="ECO:0000256" key="4">
    <source>
        <dbReference type="ARBA" id="ARBA00022741"/>
    </source>
</evidence>
<feature type="domain" description="Disease resistance N-terminal" evidence="6">
    <location>
        <begin position="2"/>
        <end position="85"/>
    </location>
</feature>
<keyword evidence="4" id="KW-0547">Nucleotide-binding</keyword>
<dbReference type="AlphaFoldDB" id="A0A6G1BMX3"/>
<proteinExistence type="inferred from homology"/>
<evidence type="ECO:0000313" key="7">
    <source>
        <dbReference type="EMBL" id="KAF0889151.1"/>
    </source>
</evidence>
<comment type="caution">
    <text evidence="7">The sequence shown here is derived from an EMBL/GenBank/DDBJ whole genome shotgun (WGS) entry which is preliminary data.</text>
</comment>
<dbReference type="PANTHER" id="PTHR19338">
    <property type="entry name" value="TRANSLOCASE OF INNER MITOCHONDRIAL MEMBRANE 13 HOMOLOG"/>
    <property type="match status" value="1"/>
</dbReference>
<dbReference type="Pfam" id="PF18052">
    <property type="entry name" value="Rx_N"/>
    <property type="match status" value="1"/>
</dbReference>
<name>A0A6G1BMX3_9ORYZ</name>
<dbReference type="OrthoDB" id="694921at2759"/>
<sequence>MAPLLAKLATLLGDRCYKLKGVRKDIQLLRSELTEMNVLLEKLADMEQLDGQQKLWRDNVREMAYDIKDCIVVFMYHLGDGDNRDGLLQKTIRKVRKLRVRYQIATKIQELKARVMEVAERRNRYIGLGKVTSSSKVVEVDPRLPALYEAAENLVGIDGPREEIAWWLMEEGESVSSVLELPNGIEELVSLQTLFAFDVGTVHFLENVIEKRGGDKFADQKSRDLIAIGVIRASRRFCHSINCDMPTASLLNICSPNLGDCLPDILVGAQKTLHQLIIRKSIRTVPEWMAQSDKLTMLELRVEEPQSADIHDD</sequence>
<comment type="similarity">
    <text evidence="1">Belongs to the disease resistance NB-LRR family.</text>
</comment>
<dbReference type="EMBL" id="SPHZ02000012">
    <property type="protein sequence ID" value="KAF0889151.1"/>
    <property type="molecule type" value="Genomic_DNA"/>
</dbReference>
<reference evidence="7 8" key="1">
    <citation type="submission" date="2019-11" db="EMBL/GenBank/DDBJ databases">
        <title>Whole genome sequence of Oryza granulata.</title>
        <authorList>
            <person name="Li W."/>
        </authorList>
    </citation>
    <scope>NUCLEOTIDE SEQUENCE [LARGE SCALE GENOMIC DNA]</scope>
    <source>
        <strain evidence="8">cv. Menghai</strain>
        <tissue evidence="7">Leaf</tissue>
    </source>
</reference>
<dbReference type="GO" id="GO:0006952">
    <property type="term" value="P:defense response"/>
    <property type="evidence" value="ECO:0007669"/>
    <property type="project" value="UniProtKB-KW"/>
</dbReference>
<organism evidence="7 8">
    <name type="scientific">Oryza meyeriana var. granulata</name>
    <dbReference type="NCBI Taxonomy" id="110450"/>
    <lineage>
        <taxon>Eukaryota</taxon>
        <taxon>Viridiplantae</taxon>
        <taxon>Streptophyta</taxon>
        <taxon>Embryophyta</taxon>
        <taxon>Tracheophyta</taxon>
        <taxon>Spermatophyta</taxon>
        <taxon>Magnoliopsida</taxon>
        <taxon>Liliopsida</taxon>
        <taxon>Poales</taxon>
        <taxon>Poaceae</taxon>
        <taxon>BOP clade</taxon>
        <taxon>Oryzoideae</taxon>
        <taxon>Oryzeae</taxon>
        <taxon>Oryzinae</taxon>
        <taxon>Oryza</taxon>
        <taxon>Oryza meyeriana</taxon>
    </lineage>
</organism>
<evidence type="ECO:0000313" key="8">
    <source>
        <dbReference type="Proteomes" id="UP000479710"/>
    </source>
</evidence>
<evidence type="ECO:0000256" key="2">
    <source>
        <dbReference type="ARBA" id="ARBA00022614"/>
    </source>
</evidence>
<dbReference type="Gene3D" id="1.20.5.4130">
    <property type="match status" value="1"/>
</dbReference>
<evidence type="ECO:0000256" key="1">
    <source>
        <dbReference type="ARBA" id="ARBA00008894"/>
    </source>
</evidence>
<evidence type="ECO:0000256" key="3">
    <source>
        <dbReference type="ARBA" id="ARBA00022737"/>
    </source>
</evidence>
<gene>
    <name evidence="7" type="ORF">E2562_022422</name>
</gene>
<keyword evidence="2" id="KW-0433">Leucine-rich repeat</keyword>